<gene>
    <name evidence="3" type="ORF">LX16_4696</name>
</gene>
<dbReference type="PRINTS" id="PR00081">
    <property type="entry name" value="GDHRDH"/>
</dbReference>
<dbReference type="CDD" id="cd05233">
    <property type="entry name" value="SDR_c"/>
    <property type="match status" value="1"/>
</dbReference>
<reference evidence="3 4" key="1">
    <citation type="journal article" date="2013" name="Stand. Genomic Sci.">
        <title>Genomic Encyclopedia of Type Strains, Phase I: The one thousand microbial genomes (KMG-I) project.</title>
        <authorList>
            <person name="Kyrpides N.C."/>
            <person name="Woyke T."/>
            <person name="Eisen J.A."/>
            <person name="Garrity G."/>
            <person name="Lilburn T.G."/>
            <person name="Beck B.J."/>
            <person name="Whitman W.B."/>
            <person name="Hugenholtz P."/>
            <person name="Klenk H.P."/>
        </authorList>
    </citation>
    <scope>NUCLEOTIDE SEQUENCE [LARGE SCALE GENOMIC DNA]</scope>
    <source>
        <strain evidence="3 4">DSM 45044</strain>
    </source>
</reference>
<feature type="domain" description="Ketoreductase" evidence="2">
    <location>
        <begin position="3"/>
        <end position="181"/>
    </location>
</feature>
<dbReference type="GO" id="GO:0016616">
    <property type="term" value="F:oxidoreductase activity, acting on the CH-OH group of donors, NAD or NADP as acceptor"/>
    <property type="evidence" value="ECO:0007669"/>
    <property type="project" value="TreeGrafter"/>
</dbReference>
<proteinExistence type="inferred from homology"/>
<sequence length="241" mass="24792">MTRNILVTGGGTGLGAAMAARFTAGGDRVFLTGRRPEPLAATAAALGETATAIACDHSDTRSLRRLADALPERIDVLINNAGGNTAIGAPPPEDIEGVEMAWRANLSANLMSAVLTTSLLMPRVPDGGSMIHIGSIAADKGTGAYGAAKAALASWNLELAREVGPRGVTSNVLSPGYIVDTEFFKGLITEESHAMRVSATMIKRAGNPSDIAGTAYFLASSDARNITGQVLKVDGGAFPSR</sequence>
<evidence type="ECO:0000313" key="3">
    <source>
        <dbReference type="EMBL" id="TWJ07913.1"/>
    </source>
</evidence>
<dbReference type="Pfam" id="PF13561">
    <property type="entry name" value="adh_short_C2"/>
    <property type="match status" value="1"/>
</dbReference>
<dbReference type="Gene3D" id="3.40.50.720">
    <property type="entry name" value="NAD(P)-binding Rossmann-like Domain"/>
    <property type="match status" value="1"/>
</dbReference>
<dbReference type="InterPro" id="IPR036291">
    <property type="entry name" value="NAD(P)-bd_dom_sf"/>
</dbReference>
<protein>
    <submittedName>
        <fullName evidence="3">3-oxoacyl-[acyl-carrier protein] reductase</fullName>
    </submittedName>
</protein>
<dbReference type="SUPFAM" id="SSF51735">
    <property type="entry name" value="NAD(P)-binding Rossmann-fold domains"/>
    <property type="match status" value="1"/>
</dbReference>
<dbReference type="GO" id="GO:0030497">
    <property type="term" value="P:fatty acid elongation"/>
    <property type="evidence" value="ECO:0007669"/>
    <property type="project" value="TreeGrafter"/>
</dbReference>
<name>A0A562UQL4_9ACTN</name>
<dbReference type="InterPro" id="IPR002347">
    <property type="entry name" value="SDR_fam"/>
</dbReference>
<dbReference type="PANTHER" id="PTHR42760:SF40">
    <property type="entry name" value="3-OXOACYL-[ACYL-CARRIER-PROTEIN] REDUCTASE, CHLOROPLASTIC"/>
    <property type="match status" value="1"/>
</dbReference>
<keyword evidence="4" id="KW-1185">Reference proteome</keyword>
<dbReference type="InterPro" id="IPR057326">
    <property type="entry name" value="KR_dom"/>
</dbReference>
<evidence type="ECO:0000256" key="1">
    <source>
        <dbReference type="ARBA" id="ARBA00006484"/>
    </source>
</evidence>
<dbReference type="RefSeq" id="WP_147143616.1">
    <property type="nucleotide sequence ID" value="NZ_BAABIJ010000005.1"/>
</dbReference>
<evidence type="ECO:0000313" key="4">
    <source>
        <dbReference type="Proteomes" id="UP000321617"/>
    </source>
</evidence>
<dbReference type="OrthoDB" id="3210335at2"/>
<dbReference type="PANTHER" id="PTHR42760">
    <property type="entry name" value="SHORT-CHAIN DEHYDROGENASES/REDUCTASES FAMILY MEMBER"/>
    <property type="match status" value="1"/>
</dbReference>
<dbReference type="SMART" id="SM00822">
    <property type="entry name" value="PKS_KR"/>
    <property type="match status" value="1"/>
</dbReference>
<evidence type="ECO:0000259" key="2">
    <source>
        <dbReference type="SMART" id="SM00822"/>
    </source>
</evidence>
<dbReference type="PRINTS" id="PR00080">
    <property type="entry name" value="SDRFAMILY"/>
</dbReference>
<dbReference type="EMBL" id="VLLL01000009">
    <property type="protein sequence ID" value="TWJ07913.1"/>
    <property type="molecule type" value="Genomic_DNA"/>
</dbReference>
<comment type="caution">
    <text evidence="3">The sequence shown here is derived from an EMBL/GenBank/DDBJ whole genome shotgun (WGS) entry which is preliminary data.</text>
</comment>
<accession>A0A562UQL4</accession>
<organism evidence="3 4">
    <name type="scientific">Stackebrandtia albiflava</name>
    <dbReference type="NCBI Taxonomy" id="406432"/>
    <lineage>
        <taxon>Bacteria</taxon>
        <taxon>Bacillati</taxon>
        <taxon>Actinomycetota</taxon>
        <taxon>Actinomycetes</taxon>
        <taxon>Glycomycetales</taxon>
        <taxon>Glycomycetaceae</taxon>
        <taxon>Stackebrandtia</taxon>
    </lineage>
</organism>
<dbReference type="AlphaFoldDB" id="A0A562UQL4"/>
<dbReference type="Proteomes" id="UP000321617">
    <property type="component" value="Unassembled WGS sequence"/>
</dbReference>
<comment type="similarity">
    <text evidence="1">Belongs to the short-chain dehydrogenases/reductases (SDR) family.</text>
</comment>